<dbReference type="AlphaFoldDB" id="A0AAW2UNE8"/>
<organism evidence="3">
    <name type="scientific">Sesamum radiatum</name>
    <name type="common">Black benniseed</name>
    <dbReference type="NCBI Taxonomy" id="300843"/>
    <lineage>
        <taxon>Eukaryota</taxon>
        <taxon>Viridiplantae</taxon>
        <taxon>Streptophyta</taxon>
        <taxon>Embryophyta</taxon>
        <taxon>Tracheophyta</taxon>
        <taxon>Spermatophyta</taxon>
        <taxon>Magnoliopsida</taxon>
        <taxon>eudicotyledons</taxon>
        <taxon>Gunneridae</taxon>
        <taxon>Pentapetalae</taxon>
        <taxon>asterids</taxon>
        <taxon>lamiids</taxon>
        <taxon>Lamiales</taxon>
        <taxon>Pedaliaceae</taxon>
        <taxon>Sesamum</taxon>
    </lineage>
</organism>
<reference evidence="3" key="2">
    <citation type="journal article" date="2024" name="Plant">
        <title>Genomic evolution and insights into agronomic trait innovations of Sesamum species.</title>
        <authorList>
            <person name="Miao H."/>
            <person name="Wang L."/>
            <person name="Qu L."/>
            <person name="Liu H."/>
            <person name="Sun Y."/>
            <person name="Le M."/>
            <person name="Wang Q."/>
            <person name="Wei S."/>
            <person name="Zheng Y."/>
            <person name="Lin W."/>
            <person name="Duan Y."/>
            <person name="Cao H."/>
            <person name="Xiong S."/>
            <person name="Wang X."/>
            <person name="Wei L."/>
            <person name="Li C."/>
            <person name="Ma Q."/>
            <person name="Ju M."/>
            <person name="Zhao R."/>
            <person name="Li G."/>
            <person name="Mu C."/>
            <person name="Tian Q."/>
            <person name="Mei H."/>
            <person name="Zhang T."/>
            <person name="Gao T."/>
            <person name="Zhang H."/>
        </authorList>
    </citation>
    <scope>NUCLEOTIDE SEQUENCE</scope>
    <source>
        <strain evidence="3">G02</strain>
    </source>
</reference>
<comment type="caution">
    <text evidence="3">The sequence shown here is derived from an EMBL/GenBank/DDBJ whole genome shotgun (WGS) entry which is preliminary data.</text>
</comment>
<protein>
    <submittedName>
        <fullName evidence="3">Uncharacterized protein</fullName>
    </submittedName>
</protein>
<feature type="compositionally biased region" description="Basic and acidic residues" evidence="1">
    <location>
        <begin position="122"/>
        <end position="139"/>
    </location>
</feature>
<dbReference type="PANTHER" id="PTHR35294">
    <property type="entry name" value="UBIQUITIN-ASSOCIATED/TRANSLATION ELONGATION FACTOR EF1B PROTEIN"/>
    <property type="match status" value="1"/>
</dbReference>
<feature type="chain" id="PRO_5043878863" evidence="2">
    <location>
        <begin position="19"/>
        <end position="181"/>
    </location>
</feature>
<evidence type="ECO:0000256" key="1">
    <source>
        <dbReference type="SAM" id="MobiDB-lite"/>
    </source>
</evidence>
<keyword evidence="2" id="KW-0732">Signal</keyword>
<gene>
    <name evidence="3" type="ORF">Sradi_1256500</name>
</gene>
<reference evidence="3" key="1">
    <citation type="submission" date="2020-06" db="EMBL/GenBank/DDBJ databases">
        <authorList>
            <person name="Li T."/>
            <person name="Hu X."/>
            <person name="Zhang T."/>
            <person name="Song X."/>
            <person name="Zhang H."/>
            <person name="Dai N."/>
            <person name="Sheng W."/>
            <person name="Hou X."/>
            <person name="Wei L."/>
        </authorList>
    </citation>
    <scope>NUCLEOTIDE SEQUENCE</scope>
    <source>
        <strain evidence="3">G02</strain>
        <tissue evidence="3">Leaf</tissue>
    </source>
</reference>
<dbReference type="EMBL" id="JACGWJ010000005">
    <property type="protein sequence ID" value="KAL0418430.1"/>
    <property type="molecule type" value="Genomic_DNA"/>
</dbReference>
<sequence length="181" mass="19770">MLIANVILILLVLQELELKIEDMSPASRSKSKDKKAGKEPQKGTSKPSGHVNTSNGTPASGYNPLLGTFHTFEAAPVPSASPLHVNGRFRNIDDTDDHNGNSSGAGVEYDSVSNNGSWSGESEDHKEKTSQPHPDRSQYLELTMTKEKKYARRMKGNINVKRRGELKSCMNDAVAISCQES</sequence>
<name>A0AAW2UNE8_SESRA</name>
<dbReference type="PANTHER" id="PTHR35294:SF1">
    <property type="entry name" value="OS05G0409000 PROTEIN"/>
    <property type="match status" value="1"/>
</dbReference>
<feature type="region of interest" description="Disordered" evidence="1">
    <location>
        <begin position="78"/>
        <end position="139"/>
    </location>
</feature>
<feature type="signal peptide" evidence="2">
    <location>
        <begin position="1"/>
        <end position="18"/>
    </location>
</feature>
<feature type="compositionally biased region" description="Polar residues" evidence="1">
    <location>
        <begin position="111"/>
        <end position="120"/>
    </location>
</feature>
<feature type="region of interest" description="Disordered" evidence="1">
    <location>
        <begin position="24"/>
        <end position="62"/>
    </location>
</feature>
<accession>A0AAW2UNE8</accession>
<feature type="compositionally biased region" description="Polar residues" evidence="1">
    <location>
        <begin position="42"/>
        <end position="60"/>
    </location>
</feature>
<evidence type="ECO:0000256" key="2">
    <source>
        <dbReference type="SAM" id="SignalP"/>
    </source>
</evidence>
<feature type="compositionally biased region" description="Basic and acidic residues" evidence="1">
    <location>
        <begin position="90"/>
        <end position="99"/>
    </location>
</feature>
<evidence type="ECO:0000313" key="3">
    <source>
        <dbReference type="EMBL" id="KAL0418430.1"/>
    </source>
</evidence>
<proteinExistence type="predicted"/>